<dbReference type="InterPro" id="IPR016181">
    <property type="entry name" value="Acyl_CoA_acyltransferase"/>
</dbReference>
<sequence>MTLWAAEPGRARASPTLVIGARIEEAVAGSAAEVAAAMGEEGELVQARFARGCRCLAVRAGGEVAAYGWLSTGPEWIGELGLEIRPGPAEAYVWNCVTLQPHRRRGLFRALLHTAVDRAGRERLARLWIGTVDDVGVSAVAHAGFQPLLSIGVLDLPCAGWLSVSGAPGAQPETVEAALQVLGGRRGRLRSGPRSRVRRRH</sequence>
<dbReference type="SUPFAM" id="SSF55729">
    <property type="entry name" value="Acyl-CoA N-acyltransferases (Nat)"/>
    <property type="match status" value="1"/>
</dbReference>
<dbReference type="CDD" id="cd04301">
    <property type="entry name" value="NAT_SF"/>
    <property type="match status" value="1"/>
</dbReference>
<gene>
    <name evidence="2" type="ORF">JF922_24530</name>
</gene>
<dbReference type="InterPro" id="IPR000182">
    <property type="entry name" value="GNAT_dom"/>
</dbReference>
<accession>A0A934K3Y9</accession>
<organism evidence="2 3">
    <name type="scientific">Candidatus Nephthysia bennettiae</name>
    <dbReference type="NCBI Taxonomy" id="3127016"/>
    <lineage>
        <taxon>Bacteria</taxon>
        <taxon>Bacillati</taxon>
        <taxon>Candidatus Dormiibacterota</taxon>
        <taxon>Candidatus Dormibacteria</taxon>
        <taxon>Candidatus Dormibacterales</taxon>
        <taxon>Candidatus Dormibacteraceae</taxon>
        <taxon>Candidatus Nephthysia</taxon>
    </lineage>
</organism>
<feature type="domain" description="N-acetyltransferase" evidence="1">
    <location>
        <begin position="17"/>
        <end position="167"/>
    </location>
</feature>
<dbReference type="RefSeq" id="WP_338205379.1">
    <property type="nucleotide sequence ID" value="NZ_JAEKNR010000239.1"/>
</dbReference>
<dbReference type="AlphaFoldDB" id="A0A934K3Y9"/>
<dbReference type="EMBL" id="JAEKNR010000239">
    <property type="protein sequence ID" value="MBJ7601226.1"/>
    <property type="molecule type" value="Genomic_DNA"/>
</dbReference>
<keyword evidence="3" id="KW-1185">Reference proteome</keyword>
<dbReference type="Gene3D" id="3.40.630.30">
    <property type="match status" value="1"/>
</dbReference>
<evidence type="ECO:0000259" key="1">
    <source>
        <dbReference type="PROSITE" id="PS51186"/>
    </source>
</evidence>
<reference evidence="2" key="1">
    <citation type="submission" date="2020-10" db="EMBL/GenBank/DDBJ databases">
        <title>Ca. Dormibacterota MAGs.</title>
        <authorList>
            <person name="Montgomery K."/>
        </authorList>
    </citation>
    <scope>NUCLEOTIDE SEQUENCE [LARGE SCALE GENOMIC DNA]</scope>
    <source>
        <strain evidence="2">SC8812_S17_10</strain>
    </source>
</reference>
<dbReference type="Pfam" id="PF00583">
    <property type="entry name" value="Acetyltransf_1"/>
    <property type="match status" value="1"/>
</dbReference>
<name>A0A934K3Y9_9BACT</name>
<evidence type="ECO:0000313" key="2">
    <source>
        <dbReference type="EMBL" id="MBJ7601226.1"/>
    </source>
</evidence>
<evidence type="ECO:0000313" key="3">
    <source>
        <dbReference type="Proteomes" id="UP000612893"/>
    </source>
</evidence>
<proteinExistence type="predicted"/>
<dbReference type="PROSITE" id="PS51186">
    <property type="entry name" value="GNAT"/>
    <property type="match status" value="1"/>
</dbReference>
<dbReference type="Proteomes" id="UP000612893">
    <property type="component" value="Unassembled WGS sequence"/>
</dbReference>
<comment type="caution">
    <text evidence="2">The sequence shown here is derived from an EMBL/GenBank/DDBJ whole genome shotgun (WGS) entry which is preliminary data.</text>
</comment>
<protein>
    <submittedName>
        <fullName evidence="2">GNAT family N-acetyltransferase</fullName>
    </submittedName>
</protein>